<sequence length="185" mass="20127">MGIGRRRPMNACAIAAETIGRRNDERATKAGDVRHRSVTDNAIHGRNSSEKKKNGETGGSRGFGYHGRLLKANGGSDKDKSGSGAERLPSAWLGPATGRSCEERAHLKLRISPIAYRLIQLERACATRVLGVFGLGTLFMGRGGFLLVFMGRTMWYPEELPGPRLRESQMNAGGRHPVSERLGVI</sequence>
<keyword evidence="2" id="KW-0812">Transmembrane</keyword>
<dbReference type="EMBL" id="JARIHO010000038">
    <property type="protein sequence ID" value="KAJ7328766.1"/>
    <property type="molecule type" value="Genomic_DNA"/>
</dbReference>
<feature type="region of interest" description="Disordered" evidence="1">
    <location>
        <begin position="166"/>
        <end position="185"/>
    </location>
</feature>
<dbReference type="AlphaFoldDB" id="A0AAD6ZMC8"/>
<gene>
    <name evidence="3" type="ORF">DFH08DRAFT_1023100</name>
</gene>
<reference evidence="3" key="1">
    <citation type="submission" date="2023-03" db="EMBL/GenBank/DDBJ databases">
        <title>Massive genome expansion in bonnet fungi (Mycena s.s.) driven by repeated elements and novel gene families across ecological guilds.</title>
        <authorList>
            <consortium name="Lawrence Berkeley National Laboratory"/>
            <person name="Harder C.B."/>
            <person name="Miyauchi S."/>
            <person name="Viragh M."/>
            <person name="Kuo A."/>
            <person name="Thoen E."/>
            <person name="Andreopoulos B."/>
            <person name="Lu D."/>
            <person name="Skrede I."/>
            <person name="Drula E."/>
            <person name="Henrissat B."/>
            <person name="Morin E."/>
            <person name="Kohler A."/>
            <person name="Barry K."/>
            <person name="LaButti K."/>
            <person name="Morin E."/>
            <person name="Salamov A."/>
            <person name="Lipzen A."/>
            <person name="Mereny Z."/>
            <person name="Hegedus B."/>
            <person name="Baldrian P."/>
            <person name="Stursova M."/>
            <person name="Weitz H."/>
            <person name="Taylor A."/>
            <person name="Grigoriev I.V."/>
            <person name="Nagy L.G."/>
            <person name="Martin F."/>
            <person name="Kauserud H."/>
        </authorList>
    </citation>
    <scope>NUCLEOTIDE SEQUENCE</scope>
    <source>
        <strain evidence="3">CBHHK002</strain>
    </source>
</reference>
<protein>
    <submittedName>
        <fullName evidence="3">Uncharacterized protein</fullName>
    </submittedName>
</protein>
<feature type="region of interest" description="Disordered" evidence="1">
    <location>
        <begin position="25"/>
        <end position="95"/>
    </location>
</feature>
<keyword evidence="2" id="KW-0472">Membrane</keyword>
<accession>A0AAD6ZMC8</accession>
<name>A0AAD6ZMC8_9AGAR</name>
<dbReference type="Proteomes" id="UP001218218">
    <property type="component" value="Unassembled WGS sequence"/>
</dbReference>
<evidence type="ECO:0000313" key="3">
    <source>
        <dbReference type="EMBL" id="KAJ7328766.1"/>
    </source>
</evidence>
<evidence type="ECO:0000313" key="4">
    <source>
        <dbReference type="Proteomes" id="UP001218218"/>
    </source>
</evidence>
<evidence type="ECO:0000256" key="2">
    <source>
        <dbReference type="SAM" id="Phobius"/>
    </source>
</evidence>
<keyword evidence="2" id="KW-1133">Transmembrane helix</keyword>
<proteinExistence type="predicted"/>
<comment type="caution">
    <text evidence="3">The sequence shown here is derived from an EMBL/GenBank/DDBJ whole genome shotgun (WGS) entry which is preliminary data.</text>
</comment>
<organism evidence="3 4">
    <name type="scientific">Mycena albidolilacea</name>
    <dbReference type="NCBI Taxonomy" id="1033008"/>
    <lineage>
        <taxon>Eukaryota</taxon>
        <taxon>Fungi</taxon>
        <taxon>Dikarya</taxon>
        <taxon>Basidiomycota</taxon>
        <taxon>Agaricomycotina</taxon>
        <taxon>Agaricomycetes</taxon>
        <taxon>Agaricomycetidae</taxon>
        <taxon>Agaricales</taxon>
        <taxon>Marasmiineae</taxon>
        <taxon>Mycenaceae</taxon>
        <taxon>Mycena</taxon>
    </lineage>
</organism>
<feature type="compositionally biased region" description="Gly residues" evidence="1">
    <location>
        <begin position="56"/>
        <end position="65"/>
    </location>
</feature>
<feature type="compositionally biased region" description="Basic and acidic residues" evidence="1">
    <location>
        <begin position="25"/>
        <end position="38"/>
    </location>
</feature>
<evidence type="ECO:0000256" key="1">
    <source>
        <dbReference type="SAM" id="MobiDB-lite"/>
    </source>
</evidence>
<keyword evidence="4" id="KW-1185">Reference proteome</keyword>
<feature type="transmembrane region" description="Helical" evidence="2">
    <location>
        <begin position="129"/>
        <end position="150"/>
    </location>
</feature>